<dbReference type="InterPro" id="IPR011008">
    <property type="entry name" value="Dimeric_a/b-barrel"/>
</dbReference>
<dbReference type="InterPro" id="IPR052936">
    <property type="entry name" value="Jasmonate_Hydroxylase-like"/>
</dbReference>
<proteinExistence type="predicted"/>
<protein>
    <submittedName>
        <fullName evidence="2">Heme-degrading monooxygenase HmoA</fullName>
    </submittedName>
</protein>
<keyword evidence="2" id="KW-0503">Monooxygenase</keyword>
<gene>
    <name evidence="2" type="ORF">BC751_2909</name>
</gene>
<dbReference type="RefSeq" id="WP_130276144.1">
    <property type="nucleotide sequence ID" value="NZ_SGXG01000001.1"/>
</dbReference>
<reference evidence="2 3" key="1">
    <citation type="submission" date="2019-02" db="EMBL/GenBank/DDBJ databases">
        <title>Genomic Encyclopedia of Archaeal and Bacterial Type Strains, Phase II (KMG-II): from individual species to whole genera.</title>
        <authorList>
            <person name="Goeker M."/>
        </authorList>
    </citation>
    <scope>NUCLEOTIDE SEQUENCE [LARGE SCALE GENOMIC DNA]</scope>
    <source>
        <strain evidence="2 3">DSM 21411</strain>
    </source>
</reference>
<evidence type="ECO:0000313" key="3">
    <source>
        <dbReference type="Proteomes" id="UP000292209"/>
    </source>
</evidence>
<dbReference type="EMBL" id="SGXG01000001">
    <property type="protein sequence ID" value="RZS97303.1"/>
    <property type="molecule type" value="Genomic_DNA"/>
</dbReference>
<evidence type="ECO:0000259" key="1">
    <source>
        <dbReference type="Pfam" id="PF03992"/>
    </source>
</evidence>
<keyword evidence="3" id="KW-1185">Reference proteome</keyword>
<dbReference type="SUPFAM" id="SSF54909">
    <property type="entry name" value="Dimeric alpha+beta barrel"/>
    <property type="match status" value="1"/>
</dbReference>
<dbReference type="PANTHER" id="PTHR37811:SF2">
    <property type="entry name" value="ABM DOMAIN-CONTAINING PROTEIN"/>
    <property type="match status" value="1"/>
</dbReference>
<dbReference type="Gene3D" id="3.30.70.100">
    <property type="match status" value="1"/>
</dbReference>
<dbReference type="GO" id="GO:0004497">
    <property type="term" value="F:monooxygenase activity"/>
    <property type="evidence" value="ECO:0007669"/>
    <property type="project" value="UniProtKB-KW"/>
</dbReference>
<keyword evidence="2" id="KW-0560">Oxidoreductase</keyword>
<dbReference type="InterPro" id="IPR007138">
    <property type="entry name" value="ABM_dom"/>
</dbReference>
<dbReference type="Pfam" id="PF03992">
    <property type="entry name" value="ABM"/>
    <property type="match status" value="1"/>
</dbReference>
<feature type="domain" description="ABM" evidence="1">
    <location>
        <begin position="9"/>
        <end position="80"/>
    </location>
</feature>
<accession>A0A4Q7PAK8</accession>
<sequence>MIANTPNPPYYAVIFTSIRTETQEDYIETAKRMVELAQLQKGYLGHESAREGLGITVSYWTNLEAIKQWKMESEHQIAQEKGKSLWYAAYKTRICLVERDYGFSSDFDIM</sequence>
<dbReference type="PANTHER" id="PTHR37811">
    <property type="entry name" value="BLL5343 PROTEIN"/>
    <property type="match status" value="1"/>
</dbReference>
<organism evidence="2 3">
    <name type="scientific">Cecembia calidifontis</name>
    <dbReference type="NCBI Taxonomy" id="1187080"/>
    <lineage>
        <taxon>Bacteria</taxon>
        <taxon>Pseudomonadati</taxon>
        <taxon>Bacteroidota</taxon>
        <taxon>Cytophagia</taxon>
        <taxon>Cytophagales</taxon>
        <taxon>Cyclobacteriaceae</taxon>
        <taxon>Cecembia</taxon>
    </lineage>
</organism>
<dbReference type="OrthoDB" id="9798439at2"/>
<evidence type="ECO:0000313" key="2">
    <source>
        <dbReference type="EMBL" id="RZS97303.1"/>
    </source>
</evidence>
<comment type="caution">
    <text evidence="2">The sequence shown here is derived from an EMBL/GenBank/DDBJ whole genome shotgun (WGS) entry which is preliminary data.</text>
</comment>
<dbReference type="Proteomes" id="UP000292209">
    <property type="component" value="Unassembled WGS sequence"/>
</dbReference>
<name>A0A4Q7PAK8_9BACT</name>
<dbReference type="AlphaFoldDB" id="A0A4Q7PAK8"/>